<evidence type="ECO:0000313" key="4">
    <source>
        <dbReference type="Proteomes" id="UP000015101"/>
    </source>
</evidence>
<dbReference type="InterPro" id="IPR010515">
    <property type="entry name" value="Collagenase_NC10/endostatin"/>
</dbReference>
<dbReference type="InParanoid" id="T1G3Y1"/>
<dbReference type="Pfam" id="PF06482">
    <property type="entry name" value="Endostatin"/>
    <property type="match status" value="1"/>
</dbReference>
<dbReference type="OMA" id="RYCETWR"/>
<evidence type="ECO:0000313" key="3">
    <source>
        <dbReference type="EnsemblMetazoa" id="HelroP80119"/>
    </source>
</evidence>
<evidence type="ECO:0000259" key="1">
    <source>
        <dbReference type="Pfam" id="PF06482"/>
    </source>
</evidence>
<sequence length="179" mass="20445">IHLIAANHPLSGDMDGISGADSICYKESKKFGWPNTFKAFLSSRWQDLRGLIKQGKNDYVTVLNGKNETLFDSLEDIFNGSEGKLVHKNFIYSFDGRDVLNDVVWPYKYVWHGSDKYGYQKPENETCKYWSSSDPDKYAMVGNLSRKRILSADKLSCWQRFALLCLEISQNNGVLLGKK</sequence>
<proteinExistence type="predicted"/>
<reference evidence="2 4" key="2">
    <citation type="journal article" date="2013" name="Nature">
        <title>Insights into bilaterian evolution from three spiralian genomes.</title>
        <authorList>
            <person name="Simakov O."/>
            <person name="Marletaz F."/>
            <person name="Cho S.J."/>
            <person name="Edsinger-Gonzales E."/>
            <person name="Havlak P."/>
            <person name="Hellsten U."/>
            <person name="Kuo D.H."/>
            <person name="Larsson T."/>
            <person name="Lv J."/>
            <person name="Arendt D."/>
            <person name="Savage R."/>
            <person name="Osoegawa K."/>
            <person name="de Jong P."/>
            <person name="Grimwood J."/>
            <person name="Chapman J.A."/>
            <person name="Shapiro H."/>
            <person name="Aerts A."/>
            <person name="Otillar R.P."/>
            <person name="Terry A.Y."/>
            <person name="Boore J.L."/>
            <person name="Grigoriev I.V."/>
            <person name="Lindberg D.R."/>
            <person name="Seaver E.C."/>
            <person name="Weisblat D.A."/>
            <person name="Putnam N.H."/>
            <person name="Rokhsar D.S."/>
        </authorList>
    </citation>
    <scope>NUCLEOTIDE SEQUENCE</scope>
</reference>
<organism evidence="3 4">
    <name type="scientific">Helobdella robusta</name>
    <name type="common">Californian leech</name>
    <dbReference type="NCBI Taxonomy" id="6412"/>
    <lineage>
        <taxon>Eukaryota</taxon>
        <taxon>Metazoa</taxon>
        <taxon>Spiralia</taxon>
        <taxon>Lophotrochozoa</taxon>
        <taxon>Annelida</taxon>
        <taxon>Clitellata</taxon>
        <taxon>Hirudinea</taxon>
        <taxon>Rhynchobdellida</taxon>
        <taxon>Glossiphoniidae</taxon>
        <taxon>Helobdella</taxon>
    </lineage>
</organism>
<dbReference type="EMBL" id="KB096590">
    <property type="protein sequence ID" value="ESO03796.1"/>
    <property type="molecule type" value="Genomic_DNA"/>
</dbReference>
<reference evidence="3" key="3">
    <citation type="submission" date="2015-06" db="UniProtKB">
        <authorList>
            <consortium name="EnsemblMetazoa"/>
        </authorList>
    </citation>
    <scope>IDENTIFICATION</scope>
</reference>
<dbReference type="RefSeq" id="XP_009018353.1">
    <property type="nucleotide sequence ID" value="XM_009020105.1"/>
</dbReference>
<dbReference type="Proteomes" id="UP000015101">
    <property type="component" value="Unassembled WGS sequence"/>
</dbReference>
<dbReference type="GeneID" id="20215779"/>
<keyword evidence="4" id="KW-1185">Reference proteome</keyword>
<dbReference type="EnsemblMetazoa" id="HelroT80119">
    <property type="protein sequence ID" value="HelroP80119"/>
    <property type="gene ID" value="HelroG80119"/>
</dbReference>
<dbReference type="Gene3D" id="3.10.100.10">
    <property type="entry name" value="Mannose-Binding Protein A, subunit A"/>
    <property type="match status" value="1"/>
</dbReference>
<gene>
    <name evidence="3" type="primary">20215779</name>
    <name evidence="2" type="ORF">HELRODRAFT_80119</name>
</gene>
<dbReference type="KEGG" id="hro:HELRODRAFT_80119"/>
<dbReference type="CTD" id="20215779"/>
<dbReference type="SUPFAM" id="SSF56436">
    <property type="entry name" value="C-type lectin-like"/>
    <property type="match status" value="1"/>
</dbReference>
<feature type="domain" description="Collagenase NC10/endostatin" evidence="1">
    <location>
        <begin position="1"/>
        <end position="169"/>
    </location>
</feature>
<dbReference type="AlphaFoldDB" id="T1G3Y1"/>
<dbReference type="eggNOG" id="KOG3546">
    <property type="taxonomic scope" value="Eukaryota"/>
</dbReference>
<dbReference type="OrthoDB" id="5983381at2759"/>
<dbReference type="STRING" id="6412.T1G3Y1"/>
<evidence type="ECO:0000313" key="2">
    <source>
        <dbReference type="EMBL" id="ESO03796.1"/>
    </source>
</evidence>
<name>T1G3Y1_HELRO</name>
<dbReference type="HOGENOM" id="CLU_123121_0_0_1"/>
<dbReference type="EMBL" id="AMQM01004560">
    <property type="status" value="NOT_ANNOTATED_CDS"/>
    <property type="molecule type" value="Genomic_DNA"/>
</dbReference>
<protein>
    <recommendedName>
        <fullName evidence="1">Collagenase NC10/endostatin domain-containing protein</fullName>
    </recommendedName>
</protein>
<accession>T1G3Y1</accession>
<dbReference type="InterPro" id="IPR016186">
    <property type="entry name" value="C-type_lectin-like/link_sf"/>
</dbReference>
<dbReference type="InterPro" id="IPR016187">
    <property type="entry name" value="CTDL_fold"/>
</dbReference>
<reference evidence="4" key="1">
    <citation type="submission" date="2012-12" db="EMBL/GenBank/DDBJ databases">
        <authorList>
            <person name="Hellsten U."/>
            <person name="Grimwood J."/>
            <person name="Chapman J.A."/>
            <person name="Shapiro H."/>
            <person name="Aerts A."/>
            <person name="Otillar R.P."/>
            <person name="Terry A.Y."/>
            <person name="Boore J.L."/>
            <person name="Simakov O."/>
            <person name="Marletaz F."/>
            <person name="Cho S.-J."/>
            <person name="Edsinger-Gonzales E."/>
            <person name="Havlak P."/>
            <person name="Kuo D.-H."/>
            <person name="Larsson T."/>
            <person name="Lv J."/>
            <person name="Arendt D."/>
            <person name="Savage R."/>
            <person name="Osoegawa K."/>
            <person name="de Jong P."/>
            <person name="Lindberg D.R."/>
            <person name="Seaver E.C."/>
            <person name="Weisblat D.A."/>
            <person name="Putnam N.H."/>
            <person name="Grigoriev I.V."/>
            <person name="Rokhsar D.S."/>
        </authorList>
    </citation>
    <scope>NUCLEOTIDE SEQUENCE</scope>
</reference>